<dbReference type="Proteomes" id="UP000077266">
    <property type="component" value="Unassembled WGS sequence"/>
</dbReference>
<gene>
    <name evidence="2" type="ORF">EXIGLDRAFT_607229</name>
</gene>
<dbReference type="EMBL" id="KV425921">
    <property type="protein sequence ID" value="KZV98233.1"/>
    <property type="molecule type" value="Genomic_DNA"/>
</dbReference>
<name>A0A165LRT5_EXIGL</name>
<dbReference type="STRING" id="1314781.A0A165LRT5"/>
<dbReference type="InParanoid" id="A0A165LRT5"/>
<evidence type="ECO:0000313" key="2">
    <source>
        <dbReference type="EMBL" id="KZV98233.1"/>
    </source>
</evidence>
<evidence type="ECO:0000259" key="1">
    <source>
        <dbReference type="Pfam" id="PF03372"/>
    </source>
</evidence>
<dbReference type="InterPro" id="IPR036691">
    <property type="entry name" value="Endo/exonu/phosph_ase_sf"/>
</dbReference>
<keyword evidence="3" id="KW-1185">Reference proteome</keyword>
<proteinExistence type="predicted"/>
<protein>
    <submittedName>
        <fullName evidence="2">DNase I-like protein</fullName>
    </submittedName>
</protein>
<dbReference type="InterPro" id="IPR005135">
    <property type="entry name" value="Endo/exonuclease/phosphatase"/>
</dbReference>
<reference evidence="2 3" key="1">
    <citation type="journal article" date="2016" name="Mol. Biol. Evol.">
        <title>Comparative Genomics of Early-Diverging Mushroom-Forming Fungi Provides Insights into the Origins of Lignocellulose Decay Capabilities.</title>
        <authorList>
            <person name="Nagy L.G."/>
            <person name="Riley R."/>
            <person name="Tritt A."/>
            <person name="Adam C."/>
            <person name="Daum C."/>
            <person name="Floudas D."/>
            <person name="Sun H."/>
            <person name="Yadav J.S."/>
            <person name="Pangilinan J."/>
            <person name="Larsson K.H."/>
            <person name="Matsuura K."/>
            <person name="Barry K."/>
            <person name="Labutti K."/>
            <person name="Kuo R."/>
            <person name="Ohm R.A."/>
            <person name="Bhattacharya S.S."/>
            <person name="Shirouzu T."/>
            <person name="Yoshinaga Y."/>
            <person name="Martin F.M."/>
            <person name="Grigoriev I.V."/>
            <person name="Hibbett D.S."/>
        </authorList>
    </citation>
    <scope>NUCLEOTIDE SEQUENCE [LARGE SCALE GENOMIC DNA]</scope>
    <source>
        <strain evidence="2 3">HHB12029</strain>
    </source>
</reference>
<evidence type="ECO:0000313" key="3">
    <source>
        <dbReference type="Proteomes" id="UP000077266"/>
    </source>
</evidence>
<feature type="non-terminal residue" evidence="2">
    <location>
        <position position="294"/>
    </location>
</feature>
<dbReference type="OrthoDB" id="3264871at2759"/>
<dbReference type="Gene3D" id="3.60.10.10">
    <property type="entry name" value="Endonuclease/exonuclease/phosphatase"/>
    <property type="match status" value="1"/>
</dbReference>
<accession>A0A165LRT5</accession>
<dbReference type="AlphaFoldDB" id="A0A165LRT5"/>
<organism evidence="2 3">
    <name type="scientific">Exidia glandulosa HHB12029</name>
    <dbReference type="NCBI Taxonomy" id="1314781"/>
    <lineage>
        <taxon>Eukaryota</taxon>
        <taxon>Fungi</taxon>
        <taxon>Dikarya</taxon>
        <taxon>Basidiomycota</taxon>
        <taxon>Agaricomycotina</taxon>
        <taxon>Agaricomycetes</taxon>
        <taxon>Auriculariales</taxon>
        <taxon>Exidiaceae</taxon>
        <taxon>Exidia</taxon>
    </lineage>
</organism>
<sequence length="294" mass="33767">MSEIETFYKDLHVINTPHPDNPAGAGGVAIILNKRLTNTENLETHVLVPGRAILTTMNWHRGDELTILAVYGPNEKSENHDMWSDIENKIRDSNGTIPKPDILLGDFNFVEDAIDRFPAKMNDADGPDTFDSLKQYLRLTDGWRETFPTSTEYTWRSPSRDKLSRIDRIYMTRALTLASRQWGIELTDLNRHDHSRISTEIVNLDAPFIGPGRWTMRANLADDEEFLAAVDVIGKHALERLQRLGDARDENENAQTIYREFKTAVIRTAKRHQREINCRLNSKLTKLENDRKEA</sequence>
<feature type="domain" description="Endonuclease/exonuclease/phosphatase" evidence="1">
    <location>
        <begin position="20"/>
        <end position="186"/>
    </location>
</feature>
<dbReference type="Pfam" id="PF03372">
    <property type="entry name" value="Exo_endo_phos"/>
    <property type="match status" value="1"/>
</dbReference>
<dbReference type="GO" id="GO:0003824">
    <property type="term" value="F:catalytic activity"/>
    <property type="evidence" value="ECO:0007669"/>
    <property type="project" value="InterPro"/>
</dbReference>
<dbReference type="SUPFAM" id="SSF56219">
    <property type="entry name" value="DNase I-like"/>
    <property type="match status" value="1"/>
</dbReference>